<dbReference type="KEGG" id="reo:HUE58_04740"/>
<sequence length="51" mass="5658">MFKPLGVAALVELESSKNPYAVLMQHNLPGSIPMIEPEPMMVKNNCFQVGR</sequence>
<organism evidence="1 2">
    <name type="scientific">Candidatus Ruthia endofausta</name>
    <dbReference type="NCBI Taxonomy" id="2738852"/>
    <lineage>
        <taxon>Bacteria</taxon>
        <taxon>Pseudomonadati</taxon>
        <taxon>Pseudomonadota</taxon>
        <taxon>Gammaproteobacteria</taxon>
        <taxon>Candidatus Pseudothioglobaceae</taxon>
        <taxon>Candidatus Ruthturnera</taxon>
    </lineage>
</organism>
<evidence type="ECO:0000313" key="1">
    <source>
        <dbReference type="EMBL" id="QKQ24432.1"/>
    </source>
</evidence>
<reference evidence="1 2" key="1">
    <citation type="submission" date="2020-05" db="EMBL/GenBank/DDBJ databases">
        <title>Horizontal transmission and recombination maintain forever young bacterial symbiont genomes.</title>
        <authorList>
            <person name="Russell S.L."/>
            <person name="Pepper-Tunick E."/>
            <person name="Svedberg J."/>
            <person name="Byrne A."/>
            <person name="Ruelas Castillo J."/>
            <person name="Vollmers C."/>
            <person name="Beinart R.A."/>
            <person name="Corbett-Detig R."/>
        </authorList>
    </citation>
    <scope>NUCLEOTIDE SEQUENCE [LARGE SCALE GENOMIC DNA]</scope>
    <source>
        <strain evidence="1">JDF_Ridge</strain>
    </source>
</reference>
<dbReference type="AlphaFoldDB" id="A0A6N0HPX0"/>
<evidence type="ECO:0000313" key="2">
    <source>
        <dbReference type="Proteomes" id="UP000509429"/>
    </source>
</evidence>
<name>A0A6N0HPX0_9GAMM</name>
<dbReference type="EMBL" id="CP054490">
    <property type="protein sequence ID" value="QKQ24432.1"/>
    <property type="molecule type" value="Genomic_DNA"/>
</dbReference>
<keyword evidence="2" id="KW-1185">Reference proteome</keyword>
<accession>A0A6N0HPX0</accession>
<proteinExistence type="predicted"/>
<protein>
    <submittedName>
        <fullName evidence="1">Uncharacterized protein</fullName>
    </submittedName>
</protein>
<gene>
    <name evidence="1" type="ORF">HUE58_04740</name>
</gene>
<dbReference type="RefSeq" id="WP_174605869.1">
    <property type="nucleotide sequence ID" value="NZ_CP054490.1"/>
</dbReference>
<dbReference type="Proteomes" id="UP000509429">
    <property type="component" value="Chromosome"/>
</dbReference>